<sequence length="147" mass="15850">MGEQASLPLGLQLLQALCLQAPPLRASAIPKWGASVDVIPAGANHAHVRLHLLPAAQAVIQLTEVKLGSGYVSTGQEDAEAGVTQEWVDEGELLRERTKKKSEMVEALRCVGRGHTRRSHVPSSSHKNLYAVEMSPGGDMVQRIMVK</sequence>
<comment type="caution">
    <text evidence="1">The sequence shown here is derived from an EMBL/GenBank/DDBJ whole genome shotgun (WGS) entry which is preliminary data.</text>
</comment>
<gene>
    <name evidence="1" type="ORF">B296_00027244</name>
</gene>
<dbReference type="EMBL" id="AMZH03010348">
    <property type="protein sequence ID" value="RRT54914.1"/>
    <property type="molecule type" value="Genomic_DNA"/>
</dbReference>
<dbReference type="AlphaFoldDB" id="A0A426YT70"/>
<dbReference type="Proteomes" id="UP000287651">
    <property type="component" value="Unassembled WGS sequence"/>
</dbReference>
<name>A0A426YT70_ENSVE</name>
<protein>
    <submittedName>
        <fullName evidence="1">Uncharacterized protein</fullName>
    </submittedName>
</protein>
<reference evidence="1 2" key="1">
    <citation type="journal article" date="2014" name="Agronomy (Basel)">
        <title>A Draft Genome Sequence for Ensete ventricosum, the Drought-Tolerant Tree Against Hunger.</title>
        <authorList>
            <person name="Harrison J."/>
            <person name="Moore K.A."/>
            <person name="Paszkiewicz K."/>
            <person name="Jones T."/>
            <person name="Grant M."/>
            <person name="Ambacheew D."/>
            <person name="Muzemil S."/>
            <person name="Studholme D.J."/>
        </authorList>
    </citation>
    <scope>NUCLEOTIDE SEQUENCE [LARGE SCALE GENOMIC DNA]</scope>
</reference>
<proteinExistence type="predicted"/>
<evidence type="ECO:0000313" key="1">
    <source>
        <dbReference type="EMBL" id="RRT54914.1"/>
    </source>
</evidence>
<organism evidence="1 2">
    <name type="scientific">Ensete ventricosum</name>
    <name type="common">Abyssinian banana</name>
    <name type="synonym">Musa ensete</name>
    <dbReference type="NCBI Taxonomy" id="4639"/>
    <lineage>
        <taxon>Eukaryota</taxon>
        <taxon>Viridiplantae</taxon>
        <taxon>Streptophyta</taxon>
        <taxon>Embryophyta</taxon>
        <taxon>Tracheophyta</taxon>
        <taxon>Spermatophyta</taxon>
        <taxon>Magnoliopsida</taxon>
        <taxon>Liliopsida</taxon>
        <taxon>Zingiberales</taxon>
        <taxon>Musaceae</taxon>
        <taxon>Ensete</taxon>
    </lineage>
</organism>
<evidence type="ECO:0000313" key="2">
    <source>
        <dbReference type="Proteomes" id="UP000287651"/>
    </source>
</evidence>
<accession>A0A426YT70</accession>